<dbReference type="GO" id="GO:0046872">
    <property type="term" value="F:metal ion binding"/>
    <property type="evidence" value="ECO:0007669"/>
    <property type="project" value="UniProtKB-KW"/>
</dbReference>
<evidence type="ECO:0000259" key="13">
    <source>
        <dbReference type="PROSITE" id="PS51296"/>
    </source>
</evidence>
<evidence type="ECO:0000313" key="15">
    <source>
        <dbReference type="WBParaSite" id="PgB14X_g056_t01"/>
    </source>
</evidence>
<dbReference type="Gene3D" id="2.102.10.10">
    <property type="entry name" value="Rieske [2Fe-2S] iron-sulphur domain"/>
    <property type="match status" value="1"/>
</dbReference>
<keyword evidence="12" id="KW-0679">Respiratory chain</keyword>
<evidence type="ECO:0000256" key="2">
    <source>
        <dbReference type="ARBA" id="ARBA00010651"/>
    </source>
</evidence>
<reference evidence="15" key="1">
    <citation type="submission" date="2022-11" db="UniProtKB">
        <authorList>
            <consortium name="WormBaseParasite"/>
        </authorList>
    </citation>
    <scope>IDENTIFICATION</scope>
</reference>
<dbReference type="PROSITE" id="PS51296">
    <property type="entry name" value="RIESKE"/>
    <property type="match status" value="1"/>
</dbReference>
<comment type="similarity">
    <text evidence="2">Belongs to the Rieske iron-sulfur protein family.</text>
</comment>
<dbReference type="GO" id="GO:0051537">
    <property type="term" value="F:2 iron, 2 sulfur cluster binding"/>
    <property type="evidence" value="ECO:0007669"/>
    <property type="project" value="UniProtKB-KW"/>
</dbReference>
<evidence type="ECO:0000256" key="8">
    <source>
        <dbReference type="ARBA" id="ARBA00023014"/>
    </source>
</evidence>
<dbReference type="InterPro" id="IPR004192">
    <property type="entry name" value="Rieske_TM"/>
</dbReference>
<keyword evidence="4" id="KW-0001">2Fe-2S</keyword>
<keyword evidence="10" id="KW-1015">Disulfide bond</keyword>
<dbReference type="InterPro" id="IPR036922">
    <property type="entry name" value="Rieske_2Fe-2S_sf"/>
</dbReference>
<dbReference type="SUPFAM" id="SSF50022">
    <property type="entry name" value="ISP domain"/>
    <property type="match status" value="1"/>
</dbReference>
<keyword evidence="7" id="KW-0408">Iron</keyword>
<name>A0A914ZQR1_PARUN</name>
<feature type="domain" description="Rieske" evidence="13">
    <location>
        <begin position="191"/>
        <end position="276"/>
    </location>
</feature>
<dbReference type="Pfam" id="PF00355">
    <property type="entry name" value="Rieske"/>
    <property type="match status" value="1"/>
</dbReference>
<evidence type="ECO:0000256" key="3">
    <source>
        <dbReference type="ARBA" id="ARBA00022692"/>
    </source>
</evidence>
<evidence type="ECO:0000256" key="9">
    <source>
        <dbReference type="ARBA" id="ARBA00023136"/>
    </source>
</evidence>
<evidence type="ECO:0000256" key="12">
    <source>
        <dbReference type="RuleBase" id="RU004495"/>
    </source>
</evidence>
<keyword evidence="6" id="KW-1133">Transmembrane helix</keyword>
<keyword evidence="9" id="KW-0472">Membrane</keyword>
<sequence>MTTLFRSGTTATKLICGFPSVGLEVVPVRVPDKKLVAVSEQIDRLQTTDSLRAAVLKSSPPPGLFLSTLATKGVNVTTRRSAHTDVSFPDFDKYRLENTLDVVASARETENERRALPTAVYYGVGGVMSLLVAKEAVQTMVSFKAMAADQKALASIEINMSDIPEGQTKTFEWRGKPVFVKHRTSEEINREKAVVVSDLRHPQHDDERVIRDEWSVVIGVCTHLGCVPIVGAGDYFGYYCPCHGSHYDGSGRIRKGPAPLNLHVPAYNFKENSIVIGTS</sequence>
<dbReference type="InterPro" id="IPR037008">
    <property type="entry name" value="bc1_Rieske_TM_sf"/>
</dbReference>
<dbReference type="Pfam" id="PF02921">
    <property type="entry name" value="UCR_TM"/>
    <property type="match status" value="1"/>
</dbReference>
<keyword evidence="11" id="KW-0813">Transport</keyword>
<dbReference type="EC" id="7.1.1.8" evidence="11"/>
<dbReference type="WBParaSite" id="PgB14X_g056_t01">
    <property type="protein sequence ID" value="PgB14X_g056_t01"/>
    <property type="gene ID" value="PgB14X_g056"/>
</dbReference>
<dbReference type="PANTHER" id="PTHR10134">
    <property type="entry name" value="CYTOCHROME B-C1 COMPLEX SUBUNIT RIESKE, MITOCHONDRIAL"/>
    <property type="match status" value="1"/>
</dbReference>
<evidence type="ECO:0000256" key="5">
    <source>
        <dbReference type="ARBA" id="ARBA00022723"/>
    </source>
</evidence>
<dbReference type="InterPro" id="IPR014349">
    <property type="entry name" value="Rieske_Fe-S_prot"/>
</dbReference>
<keyword evidence="12" id="KW-0496">Mitochondrion</keyword>
<comment type="cofactor">
    <cofactor evidence="11">
        <name>[2Fe-2S] cluster</name>
        <dbReference type="ChEBI" id="CHEBI:190135"/>
    </cofactor>
    <text evidence="11">Binds 1 [2Fe-2S] cluster per subunit.</text>
</comment>
<evidence type="ECO:0000256" key="1">
    <source>
        <dbReference type="ARBA" id="ARBA00004167"/>
    </source>
</evidence>
<dbReference type="CDD" id="cd03470">
    <property type="entry name" value="Rieske_cytochrome_bc1"/>
    <property type="match status" value="1"/>
</dbReference>
<evidence type="ECO:0000256" key="7">
    <source>
        <dbReference type="ARBA" id="ARBA00023004"/>
    </source>
</evidence>
<dbReference type="InterPro" id="IPR017941">
    <property type="entry name" value="Rieske_2Fe-2S"/>
</dbReference>
<keyword evidence="3" id="KW-0812">Transmembrane</keyword>
<dbReference type="PRINTS" id="PR00162">
    <property type="entry name" value="RIESKE"/>
</dbReference>
<organism evidence="14 15">
    <name type="scientific">Parascaris univalens</name>
    <name type="common">Nematode worm</name>
    <dbReference type="NCBI Taxonomy" id="6257"/>
    <lineage>
        <taxon>Eukaryota</taxon>
        <taxon>Metazoa</taxon>
        <taxon>Ecdysozoa</taxon>
        <taxon>Nematoda</taxon>
        <taxon>Chromadorea</taxon>
        <taxon>Rhabditida</taxon>
        <taxon>Spirurina</taxon>
        <taxon>Ascaridomorpha</taxon>
        <taxon>Ascaridoidea</taxon>
        <taxon>Ascarididae</taxon>
        <taxon>Parascaris</taxon>
    </lineage>
</organism>
<dbReference type="InterPro" id="IPR006317">
    <property type="entry name" value="Ubiquinol_cyt_c_Rdtase_Fe-S-su"/>
</dbReference>
<evidence type="ECO:0000313" key="14">
    <source>
        <dbReference type="Proteomes" id="UP000887569"/>
    </source>
</evidence>
<dbReference type="AlphaFoldDB" id="A0A914ZQR1"/>
<dbReference type="SUPFAM" id="SSF81502">
    <property type="entry name" value="ISP transmembrane anchor"/>
    <property type="match status" value="1"/>
</dbReference>
<keyword evidence="5" id="KW-0479">Metal-binding</keyword>
<keyword evidence="8" id="KW-0411">Iron-sulfur</keyword>
<keyword evidence="11" id="KW-0249">Electron transport</keyword>
<dbReference type="Proteomes" id="UP000887569">
    <property type="component" value="Unplaced"/>
</dbReference>
<dbReference type="InterPro" id="IPR005805">
    <property type="entry name" value="Rieske_Fe-S_prot_C"/>
</dbReference>
<dbReference type="GO" id="GO:0005743">
    <property type="term" value="C:mitochondrial inner membrane"/>
    <property type="evidence" value="ECO:0007669"/>
    <property type="project" value="UniProtKB-SubCell"/>
</dbReference>
<keyword evidence="14" id="KW-1185">Reference proteome</keyword>
<dbReference type="Gene3D" id="1.20.5.270">
    <property type="entry name" value="Ubiquinol cytochrome reductase, transmembrane domain"/>
    <property type="match status" value="1"/>
</dbReference>
<evidence type="ECO:0000256" key="11">
    <source>
        <dbReference type="RuleBase" id="RU004494"/>
    </source>
</evidence>
<protein>
    <recommendedName>
        <fullName evidence="11">Cytochrome b-c1 complex subunit Rieske, mitochondrial</fullName>
        <ecNumber evidence="11">7.1.1.8</ecNumber>
    </recommendedName>
</protein>
<evidence type="ECO:0000256" key="4">
    <source>
        <dbReference type="ARBA" id="ARBA00022714"/>
    </source>
</evidence>
<accession>A0A914ZQR1</accession>
<comment type="subcellular location">
    <subcellularLocation>
        <location evidence="1">Membrane</location>
        <topology evidence="1">Single-pass membrane protein</topology>
    </subcellularLocation>
    <subcellularLocation>
        <location evidence="12">Mitochondrion inner membrane</location>
    </subcellularLocation>
</comment>
<dbReference type="GO" id="GO:0008121">
    <property type="term" value="F:quinol-cytochrome-c reductase activity"/>
    <property type="evidence" value="ECO:0007669"/>
    <property type="project" value="UniProtKB-EC"/>
</dbReference>
<evidence type="ECO:0000256" key="10">
    <source>
        <dbReference type="ARBA" id="ARBA00023157"/>
    </source>
</evidence>
<comment type="catalytic activity">
    <reaction evidence="11">
        <text>a quinol + 2 Fe(III)-[cytochrome c](out) = a quinone + 2 Fe(II)-[cytochrome c](out) + 2 H(+)(out)</text>
        <dbReference type="Rhea" id="RHEA:11484"/>
        <dbReference type="Rhea" id="RHEA-COMP:10350"/>
        <dbReference type="Rhea" id="RHEA-COMP:14399"/>
        <dbReference type="ChEBI" id="CHEBI:15378"/>
        <dbReference type="ChEBI" id="CHEBI:24646"/>
        <dbReference type="ChEBI" id="CHEBI:29033"/>
        <dbReference type="ChEBI" id="CHEBI:29034"/>
        <dbReference type="ChEBI" id="CHEBI:132124"/>
        <dbReference type="EC" id="7.1.1.8"/>
    </reaction>
</comment>
<dbReference type="NCBIfam" id="TIGR01416">
    <property type="entry name" value="Rieske_proteo"/>
    <property type="match status" value="1"/>
</dbReference>
<comment type="miscellaneous">
    <text evidence="11">The Rieske protein is a high potential 2Fe-2S protein.</text>
</comment>
<evidence type="ECO:0000256" key="6">
    <source>
        <dbReference type="ARBA" id="ARBA00022989"/>
    </source>
</evidence>
<proteinExistence type="inferred from homology"/>
<dbReference type="FunFam" id="2.102.10.10:FF:000001">
    <property type="entry name" value="Cytochrome b-c1 complex subunit Rieske, mitochondrial"/>
    <property type="match status" value="1"/>
</dbReference>